<feature type="domain" description="Transglycosylase SLT" evidence="2">
    <location>
        <begin position="10"/>
        <end position="196"/>
    </location>
</feature>
<gene>
    <name evidence="3" type="ORF">MU846_11980</name>
</gene>
<dbReference type="EMBL" id="JALKII010000008">
    <property type="protein sequence ID" value="MCK0538428.1"/>
    <property type="molecule type" value="Genomic_DNA"/>
</dbReference>
<sequence>MRYSRWLGLCLMSVALLGSGCAMRAPENVSNACAIFDQRGGFINNWQRQAKRAEREFGVPMPILLATIYQESRFHPRARPPRKKLLGFIPWRRPSNAFGYAQALNSTWDWYREDTGRGLARRSKFKDAVHFVGWYHDQTHRRNGVAKTDAHNLYLAYYSGHGGYARGTWRNNRTIINAAARVSSMAQTYDTQLRGCGRR</sequence>
<dbReference type="Pfam" id="PF19489">
    <property type="entry name" value="SLT_4"/>
    <property type="match status" value="1"/>
</dbReference>
<name>A0ABT0E9L2_9GAMM</name>
<dbReference type="Gene3D" id="1.10.530.10">
    <property type="match status" value="1"/>
</dbReference>
<organism evidence="3 4">
    <name type="scientific">Alcanivorax quisquiliarum</name>
    <dbReference type="NCBI Taxonomy" id="2933565"/>
    <lineage>
        <taxon>Bacteria</taxon>
        <taxon>Pseudomonadati</taxon>
        <taxon>Pseudomonadota</taxon>
        <taxon>Gammaproteobacteria</taxon>
        <taxon>Oceanospirillales</taxon>
        <taxon>Alcanivoracaceae</taxon>
        <taxon>Alcanivorax</taxon>
    </lineage>
</organism>
<dbReference type="RefSeq" id="WP_246953031.1">
    <property type="nucleotide sequence ID" value="NZ_JALKII010000008.1"/>
</dbReference>
<keyword evidence="1" id="KW-0732">Signal</keyword>
<dbReference type="PROSITE" id="PS51257">
    <property type="entry name" value="PROKAR_LIPOPROTEIN"/>
    <property type="match status" value="1"/>
</dbReference>
<dbReference type="Proteomes" id="UP001165524">
    <property type="component" value="Unassembled WGS sequence"/>
</dbReference>
<dbReference type="InterPro" id="IPR023346">
    <property type="entry name" value="Lysozyme-like_dom_sf"/>
</dbReference>
<accession>A0ABT0E9L2</accession>
<evidence type="ECO:0000313" key="3">
    <source>
        <dbReference type="EMBL" id="MCK0538428.1"/>
    </source>
</evidence>
<evidence type="ECO:0000256" key="1">
    <source>
        <dbReference type="SAM" id="SignalP"/>
    </source>
</evidence>
<evidence type="ECO:0000259" key="2">
    <source>
        <dbReference type="Pfam" id="PF19489"/>
    </source>
</evidence>
<keyword evidence="4" id="KW-1185">Reference proteome</keyword>
<proteinExistence type="predicted"/>
<evidence type="ECO:0000313" key="4">
    <source>
        <dbReference type="Proteomes" id="UP001165524"/>
    </source>
</evidence>
<comment type="caution">
    <text evidence="3">The sequence shown here is derived from an EMBL/GenBank/DDBJ whole genome shotgun (WGS) entry which is preliminary data.</text>
</comment>
<feature type="chain" id="PRO_5047292883" description="Transglycosylase SLT domain-containing protein" evidence="1">
    <location>
        <begin position="25"/>
        <end position="199"/>
    </location>
</feature>
<dbReference type="InterPro" id="IPR045795">
    <property type="entry name" value="SLT_4"/>
</dbReference>
<reference evidence="3" key="1">
    <citation type="submission" date="2022-04" db="EMBL/GenBank/DDBJ databases">
        <title>Alcanivorax sp. CY1518 draft genome sequence.</title>
        <authorList>
            <person name="Zhao G."/>
            <person name="An M."/>
        </authorList>
    </citation>
    <scope>NUCLEOTIDE SEQUENCE</scope>
    <source>
        <strain evidence="3">CY1518</strain>
    </source>
</reference>
<dbReference type="SUPFAM" id="SSF53955">
    <property type="entry name" value="Lysozyme-like"/>
    <property type="match status" value="1"/>
</dbReference>
<protein>
    <recommendedName>
        <fullName evidence="2">Transglycosylase SLT domain-containing protein</fullName>
    </recommendedName>
</protein>
<feature type="signal peptide" evidence="1">
    <location>
        <begin position="1"/>
        <end position="24"/>
    </location>
</feature>